<dbReference type="Proteomes" id="UP000663929">
    <property type="component" value="Chromosome"/>
</dbReference>
<organism evidence="3 4">
    <name type="scientific">Sulfidibacter corallicola</name>
    <dbReference type="NCBI Taxonomy" id="2818388"/>
    <lineage>
        <taxon>Bacteria</taxon>
        <taxon>Pseudomonadati</taxon>
        <taxon>Acidobacteriota</taxon>
        <taxon>Holophagae</taxon>
        <taxon>Acanthopleuribacterales</taxon>
        <taxon>Acanthopleuribacteraceae</taxon>
        <taxon>Sulfidibacter</taxon>
    </lineage>
</organism>
<evidence type="ECO:0000313" key="3">
    <source>
        <dbReference type="EMBL" id="QTD52099.1"/>
    </source>
</evidence>
<dbReference type="SUPFAM" id="SSF49344">
    <property type="entry name" value="CBD9-like"/>
    <property type="match status" value="1"/>
</dbReference>
<keyword evidence="4" id="KW-1185">Reference proteome</keyword>
<name>A0A8A4TQ57_SULCO</name>
<gene>
    <name evidence="3" type="ORF">J3U87_06460</name>
</gene>
<dbReference type="InterPro" id="IPR019248">
    <property type="entry name" value="Glucodextran_C"/>
</dbReference>
<feature type="domain" description="Glucodextranase-like C-terminal" evidence="2">
    <location>
        <begin position="27"/>
        <end position="308"/>
    </location>
</feature>
<feature type="compositionally biased region" description="Basic and acidic residues" evidence="1">
    <location>
        <begin position="343"/>
        <end position="364"/>
    </location>
</feature>
<evidence type="ECO:0000313" key="4">
    <source>
        <dbReference type="Proteomes" id="UP000663929"/>
    </source>
</evidence>
<dbReference type="RefSeq" id="WP_237382208.1">
    <property type="nucleotide sequence ID" value="NZ_CP071793.1"/>
</dbReference>
<dbReference type="EMBL" id="CP071793">
    <property type="protein sequence ID" value="QTD52099.1"/>
    <property type="molecule type" value="Genomic_DNA"/>
</dbReference>
<evidence type="ECO:0000256" key="1">
    <source>
        <dbReference type="SAM" id="MobiDB-lite"/>
    </source>
</evidence>
<sequence>MFRVLYPFVIPALLLCGIALRAGEELFAVEDPRGDDFGAGAILYPSNADFDEGDLDLVKFSAKRDRRGTWFEVTFANPVRPVGNRTSRNSPEPLTNFLRHGFFNLNVDIYIDTDGKSQSGSVVTLPGRRIQVHPDTAWDKAVILTPRPPEARALLEDFMTRVRRGEARQTRGRLDAAASKAIRKEVKSVIERSFFFSDRIRVRGNKISFLVPKDFLGGAARSDWSYLVLVTASDPEQRLDWRFLGYEGVSQGLMMVPLTTGRSPEQFGLEFDADPAQPPIIDVLYPDIAFQKQVLTRFDAVRGLPATLPALPVADWSPDLTRSYAEALAAREAEPARVSVPPKRPDFGNRPDDPSVSDSARHMPEPGPQKGEPVKAETPKEPETAETTDATRNVAASKPEGKGETKKPGFGERPADPSVSDSARHMPTVDGKTPKPSGKQPEKPTASSDVDRLLSNKPTVLNKKTRTISDRLRELEKLKAEGLITAEEYTRLRQKILDQL</sequence>
<dbReference type="KEGG" id="scor:J3U87_06460"/>
<dbReference type="Gene3D" id="2.60.40.1190">
    <property type="match status" value="1"/>
</dbReference>
<dbReference type="AlphaFoldDB" id="A0A8A4TQ57"/>
<protein>
    <recommendedName>
        <fullName evidence="2">Glucodextranase-like C-terminal domain-containing protein</fullName>
    </recommendedName>
</protein>
<reference evidence="3" key="1">
    <citation type="submission" date="2021-03" db="EMBL/GenBank/DDBJ databases">
        <title>Acanthopleuribacteraceae sp. M133.</title>
        <authorList>
            <person name="Wang G."/>
        </authorList>
    </citation>
    <scope>NUCLEOTIDE SEQUENCE</scope>
    <source>
        <strain evidence="3">M133</strain>
    </source>
</reference>
<dbReference type="Pfam" id="PF09985">
    <property type="entry name" value="Glucodextran_C"/>
    <property type="match status" value="1"/>
</dbReference>
<accession>A0A8A4TQ57</accession>
<feature type="compositionally biased region" description="Basic and acidic residues" evidence="1">
    <location>
        <begin position="399"/>
        <end position="415"/>
    </location>
</feature>
<proteinExistence type="predicted"/>
<feature type="region of interest" description="Disordered" evidence="1">
    <location>
        <begin position="329"/>
        <end position="465"/>
    </location>
</feature>
<feature type="compositionally biased region" description="Basic and acidic residues" evidence="1">
    <location>
        <begin position="372"/>
        <end position="383"/>
    </location>
</feature>
<evidence type="ECO:0000259" key="2">
    <source>
        <dbReference type="Pfam" id="PF09985"/>
    </source>
</evidence>